<keyword evidence="3" id="KW-0677">Repeat</keyword>
<evidence type="ECO:0000256" key="6">
    <source>
        <dbReference type="ARBA" id="ARBA00023242"/>
    </source>
</evidence>
<dbReference type="SMR" id="A0A0M4F5B0"/>
<dbReference type="SUPFAM" id="SSF57667">
    <property type="entry name" value="beta-beta-alpha zinc fingers"/>
    <property type="match status" value="3"/>
</dbReference>
<dbReference type="AlphaFoldDB" id="A0A0M4F5B0"/>
<dbReference type="STRING" id="30019.A0A0M4F5B0"/>
<dbReference type="SMART" id="SM00614">
    <property type="entry name" value="ZnF_BED"/>
    <property type="match status" value="2"/>
</dbReference>
<dbReference type="PROSITE" id="PS00028">
    <property type="entry name" value="ZINC_FINGER_C2H2_1"/>
    <property type="match status" value="6"/>
</dbReference>
<feature type="region of interest" description="Disordered" evidence="9">
    <location>
        <begin position="263"/>
        <end position="330"/>
    </location>
</feature>
<keyword evidence="12" id="KW-1185">Reference proteome</keyword>
<evidence type="ECO:0000256" key="2">
    <source>
        <dbReference type="ARBA" id="ARBA00022723"/>
    </source>
</evidence>
<proteinExistence type="predicted"/>
<evidence type="ECO:0000313" key="12">
    <source>
        <dbReference type="Proteomes" id="UP000494163"/>
    </source>
</evidence>
<feature type="domain" description="C2H2-type" evidence="10">
    <location>
        <begin position="514"/>
        <end position="541"/>
    </location>
</feature>
<sequence>IMNEGEYPDTELWCRLCLKEHNDAYAIFGKDESLSLPMRLISCLSLEAKPNDGLPKKICGIYLCLYSNDMQIVQYMYIFFIITDECRYQLEKSFVFRHRSQEADKRLRKHNRLISLGKKSRVFAKSVDNDSDVEELELEESVGFINTLEKQRELMEEKGRKLLLEEKEAELVQRLSIMREKLQIEVRKELREEVKTEVRKELREEVKNEVRKELHDEVQEESRKVQLKSLLGELEVFLAQKKAGQWQSITEILGETSINIETEAPKSLERSSPKENLKRKRSKDPPLPAITKRRESTMQAQVVEEELQTEVKSEQQTKNSAKLPTSTENEVMSEVSDEIYFVNAESATSPSEFQLDDNTTSYNIKDNGDIQFAKGKSAEIEDFLVFDLDADIREDAQLDAENENVIILVSSSNMESAELITTKDSKSEFVVKRAPRRAEPSVGRASDTVKTFKCQLCPVAFSTNKALSRHLSTHIKTIKNGTGGSMQCPLCQLQLSCASSLKRHMVIHTGIKPYKCTECDYSFSQREVLKRHMDTHTGEKRHQCPQCQHLFAQKTNLLQHISRVHREDKDVNDKRICHLCGKSFHNPSGLSRHLATHNGVSYGCNQCGRQFIDRSAVQRHVKNVH</sequence>
<protein>
    <submittedName>
        <fullName evidence="11">CG31365</fullName>
    </submittedName>
</protein>
<dbReference type="PROSITE" id="PS50157">
    <property type="entry name" value="ZINC_FINGER_C2H2_2"/>
    <property type="match status" value="6"/>
</dbReference>
<dbReference type="SUPFAM" id="SSF57716">
    <property type="entry name" value="Glucocorticoid receptor-like (DNA-binding domain)"/>
    <property type="match status" value="1"/>
</dbReference>
<keyword evidence="6" id="KW-0539">Nucleus</keyword>
<dbReference type="InterPro" id="IPR012934">
    <property type="entry name" value="Znf_AD"/>
</dbReference>
<dbReference type="GO" id="GO:0008270">
    <property type="term" value="F:zinc ion binding"/>
    <property type="evidence" value="ECO:0007669"/>
    <property type="project" value="UniProtKB-KW"/>
</dbReference>
<comment type="subcellular location">
    <subcellularLocation>
        <location evidence="1">Nucleus</location>
    </subcellularLocation>
</comment>
<reference evidence="11 12" key="1">
    <citation type="submission" date="2015-08" db="EMBL/GenBank/DDBJ databases">
        <title>Ancestral chromatin configuration constrains chromatin evolution on differentiating sex chromosomes in Drosophila.</title>
        <authorList>
            <person name="Zhou Q."/>
            <person name="Bachtrog D."/>
        </authorList>
    </citation>
    <scope>NUCLEOTIDE SEQUENCE [LARGE SCALE GENOMIC DNA]</scope>
    <source>
        <tissue evidence="11">Whole larvae</tissue>
    </source>
</reference>
<feature type="domain" description="C2H2-type" evidence="10">
    <location>
        <begin position="486"/>
        <end position="513"/>
    </location>
</feature>
<feature type="non-terminal residue" evidence="11">
    <location>
        <position position="625"/>
    </location>
</feature>
<dbReference type="Pfam" id="PF00096">
    <property type="entry name" value="zf-C2H2"/>
    <property type="match status" value="4"/>
</dbReference>
<evidence type="ECO:0000256" key="9">
    <source>
        <dbReference type="SAM" id="MobiDB-lite"/>
    </source>
</evidence>
<evidence type="ECO:0000313" key="11">
    <source>
        <dbReference type="EMBL" id="ALC47025.1"/>
    </source>
</evidence>
<dbReference type="FunFam" id="3.30.160.60:FF:003139">
    <property type="entry name" value="Zinc finger protein 1144"/>
    <property type="match status" value="1"/>
</dbReference>
<dbReference type="SMART" id="SM00355">
    <property type="entry name" value="ZnF_C2H2"/>
    <property type="match status" value="6"/>
</dbReference>
<feature type="domain" description="C2H2-type" evidence="10">
    <location>
        <begin position="575"/>
        <end position="599"/>
    </location>
</feature>
<feature type="domain" description="C2H2-type" evidence="10">
    <location>
        <begin position="452"/>
        <end position="474"/>
    </location>
</feature>
<dbReference type="OrthoDB" id="8922241at2759"/>
<evidence type="ECO:0000256" key="3">
    <source>
        <dbReference type="ARBA" id="ARBA00022737"/>
    </source>
</evidence>
<dbReference type="Gene3D" id="3.30.160.60">
    <property type="entry name" value="Classic Zinc Finger"/>
    <property type="match status" value="5"/>
</dbReference>
<dbReference type="InterPro" id="IPR036236">
    <property type="entry name" value="Znf_C2H2_sf"/>
</dbReference>
<dbReference type="PANTHER" id="PTHR16515">
    <property type="entry name" value="PR DOMAIN ZINC FINGER PROTEIN"/>
    <property type="match status" value="1"/>
</dbReference>
<evidence type="ECO:0000256" key="1">
    <source>
        <dbReference type="ARBA" id="ARBA00004123"/>
    </source>
</evidence>
<feature type="coiled-coil region" evidence="8">
    <location>
        <begin position="145"/>
        <end position="192"/>
    </location>
</feature>
<dbReference type="GO" id="GO:0005634">
    <property type="term" value="C:nucleus"/>
    <property type="evidence" value="ECO:0007669"/>
    <property type="project" value="UniProtKB-SubCell"/>
</dbReference>
<feature type="compositionally biased region" description="Polar residues" evidence="9">
    <location>
        <begin position="316"/>
        <end position="330"/>
    </location>
</feature>
<keyword evidence="8" id="KW-0175">Coiled coil</keyword>
<evidence type="ECO:0000259" key="10">
    <source>
        <dbReference type="PROSITE" id="PS50157"/>
    </source>
</evidence>
<feature type="domain" description="C2H2-type" evidence="10">
    <location>
        <begin position="602"/>
        <end position="625"/>
    </location>
</feature>
<feature type="non-terminal residue" evidence="11">
    <location>
        <position position="1"/>
    </location>
</feature>
<organism evidence="11 12">
    <name type="scientific">Drosophila busckii</name>
    <name type="common">Fruit fly</name>
    <dbReference type="NCBI Taxonomy" id="30019"/>
    <lineage>
        <taxon>Eukaryota</taxon>
        <taxon>Metazoa</taxon>
        <taxon>Ecdysozoa</taxon>
        <taxon>Arthropoda</taxon>
        <taxon>Hexapoda</taxon>
        <taxon>Insecta</taxon>
        <taxon>Pterygota</taxon>
        <taxon>Neoptera</taxon>
        <taxon>Endopterygota</taxon>
        <taxon>Diptera</taxon>
        <taxon>Brachycera</taxon>
        <taxon>Muscomorpha</taxon>
        <taxon>Ephydroidea</taxon>
        <taxon>Drosophilidae</taxon>
        <taxon>Drosophila</taxon>
    </lineage>
</organism>
<keyword evidence="2" id="KW-0479">Metal-binding</keyword>
<feature type="compositionally biased region" description="Basic and acidic residues" evidence="9">
    <location>
        <begin position="263"/>
        <end position="276"/>
    </location>
</feature>
<evidence type="ECO:0000256" key="8">
    <source>
        <dbReference type="SAM" id="Coils"/>
    </source>
</evidence>
<dbReference type="OMA" id="ECRYQLE"/>
<dbReference type="EMBL" id="CP012526">
    <property type="protein sequence ID" value="ALC47025.1"/>
    <property type="molecule type" value="Genomic_DNA"/>
</dbReference>
<dbReference type="Proteomes" id="UP000494163">
    <property type="component" value="Chromosome 3R"/>
</dbReference>
<dbReference type="GO" id="GO:0010468">
    <property type="term" value="P:regulation of gene expression"/>
    <property type="evidence" value="ECO:0007669"/>
    <property type="project" value="TreeGrafter"/>
</dbReference>
<dbReference type="InterPro" id="IPR050331">
    <property type="entry name" value="Zinc_finger"/>
</dbReference>
<feature type="domain" description="C2H2-type" evidence="10">
    <location>
        <begin position="542"/>
        <end position="570"/>
    </location>
</feature>
<name>A0A0M4F5B0_DROBS</name>
<dbReference type="Pfam" id="PF07776">
    <property type="entry name" value="zf-AD"/>
    <property type="match status" value="1"/>
</dbReference>
<evidence type="ECO:0000256" key="4">
    <source>
        <dbReference type="ARBA" id="ARBA00022771"/>
    </source>
</evidence>
<dbReference type="InterPro" id="IPR013087">
    <property type="entry name" value="Znf_C2H2_type"/>
</dbReference>
<evidence type="ECO:0000256" key="7">
    <source>
        <dbReference type="PROSITE-ProRule" id="PRU00042"/>
    </source>
</evidence>
<accession>A0A0M4F5B0</accession>
<evidence type="ECO:0000256" key="5">
    <source>
        <dbReference type="ARBA" id="ARBA00022833"/>
    </source>
</evidence>
<keyword evidence="5" id="KW-0862">Zinc</keyword>
<gene>
    <name evidence="11" type="ORF">Dbus_chr3Rg1775</name>
</gene>
<keyword evidence="4 7" id="KW-0863">Zinc-finger</keyword>
<dbReference type="PANTHER" id="PTHR16515:SF66">
    <property type="entry name" value="C2H2-TYPE DOMAIN-CONTAINING PROTEIN"/>
    <property type="match status" value="1"/>
</dbReference>